<accession>A0ABV5DTA5</accession>
<dbReference type="RefSeq" id="WP_376737095.1">
    <property type="nucleotide sequence ID" value="NZ_JAYMRS010000002.1"/>
</dbReference>
<reference evidence="1 2" key="1">
    <citation type="submission" date="2024-01" db="EMBL/GenBank/DDBJ databases">
        <title>Genome mining of biosynthetic gene clusters to explore secondary metabolites of Streptomyces sp.</title>
        <authorList>
            <person name="Baig A."/>
            <person name="Ajitkumar Shintre N."/>
            <person name="Kumar H."/>
            <person name="Anbarasu A."/>
            <person name="Ramaiah S."/>
        </authorList>
    </citation>
    <scope>NUCLEOTIDE SEQUENCE [LARGE SCALE GENOMIC DNA]</scope>
    <source>
        <strain evidence="1 2">A01</strain>
    </source>
</reference>
<dbReference type="InterPro" id="IPR010982">
    <property type="entry name" value="Lambda_DNA-bd_dom_sf"/>
</dbReference>
<dbReference type="EMBL" id="JAYMRS010000002">
    <property type="protein sequence ID" value="MFB8767824.1"/>
    <property type="molecule type" value="Genomic_DNA"/>
</dbReference>
<proteinExistence type="predicted"/>
<dbReference type="Gene3D" id="1.10.260.40">
    <property type="entry name" value="lambda repressor-like DNA-binding domains"/>
    <property type="match status" value="1"/>
</dbReference>
<dbReference type="SUPFAM" id="SSF47413">
    <property type="entry name" value="lambda repressor-like DNA-binding domains"/>
    <property type="match status" value="1"/>
</dbReference>
<name>A0ABV5DTA5_9ACTN</name>
<organism evidence="1 2">
    <name type="scientific">Nocardiopsis alba</name>
    <dbReference type="NCBI Taxonomy" id="53437"/>
    <lineage>
        <taxon>Bacteria</taxon>
        <taxon>Bacillati</taxon>
        <taxon>Actinomycetota</taxon>
        <taxon>Actinomycetes</taxon>
        <taxon>Streptosporangiales</taxon>
        <taxon>Nocardiopsidaceae</taxon>
        <taxon>Nocardiopsis</taxon>
    </lineage>
</organism>
<evidence type="ECO:0008006" key="3">
    <source>
        <dbReference type="Google" id="ProtNLM"/>
    </source>
</evidence>
<evidence type="ECO:0000313" key="2">
    <source>
        <dbReference type="Proteomes" id="UP001585053"/>
    </source>
</evidence>
<gene>
    <name evidence="1" type="ORF">VSQ78_08930</name>
</gene>
<keyword evidence="2" id="KW-1185">Reference proteome</keyword>
<protein>
    <recommendedName>
        <fullName evidence="3">Helix-turn-helix family protein</fullName>
    </recommendedName>
</protein>
<sequence length="67" mass="7425">MTTAPPTLRWLWLLPEARQALETRKLTGLSQAAMGELLGYDASYVSLLERQQHTINDRQGSHTSAGS</sequence>
<comment type="caution">
    <text evidence="1">The sequence shown here is derived from an EMBL/GenBank/DDBJ whole genome shotgun (WGS) entry which is preliminary data.</text>
</comment>
<dbReference type="Proteomes" id="UP001585053">
    <property type="component" value="Unassembled WGS sequence"/>
</dbReference>
<evidence type="ECO:0000313" key="1">
    <source>
        <dbReference type="EMBL" id="MFB8767824.1"/>
    </source>
</evidence>